<proteinExistence type="predicted"/>
<feature type="non-terminal residue" evidence="2">
    <location>
        <position position="1"/>
    </location>
</feature>
<comment type="caution">
    <text evidence="2">The sequence shown here is derived from an EMBL/GenBank/DDBJ whole genome shotgun (WGS) entry which is preliminary data.</text>
</comment>
<protein>
    <recommendedName>
        <fullName evidence="1">DUF7788 domain-containing protein</fullName>
    </recommendedName>
</protein>
<gene>
    <name evidence="2" type="ORF">NKR19_g10405</name>
</gene>
<dbReference type="EMBL" id="JANBVN010000367">
    <property type="protein sequence ID" value="KAJ9129342.1"/>
    <property type="molecule type" value="Genomic_DNA"/>
</dbReference>
<evidence type="ECO:0000313" key="3">
    <source>
        <dbReference type="Proteomes" id="UP001174691"/>
    </source>
</evidence>
<evidence type="ECO:0000259" key="1">
    <source>
        <dbReference type="Pfam" id="PF25043"/>
    </source>
</evidence>
<dbReference type="InterPro" id="IPR056690">
    <property type="entry name" value="DUF7788"/>
</dbReference>
<keyword evidence="3" id="KW-1185">Reference proteome</keyword>
<dbReference type="Pfam" id="PF25043">
    <property type="entry name" value="DUF7788"/>
    <property type="match status" value="1"/>
</dbReference>
<feature type="domain" description="DUF7788" evidence="1">
    <location>
        <begin position="5"/>
        <end position="71"/>
    </location>
</feature>
<organism evidence="2 3">
    <name type="scientific">Coniochaeta hoffmannii</name>
    <dbReference type="NCBI Taxonomy" id="91930"/>
    <lineage>
        <taxon>Eukaryota</taxon>
        <taxon>Fungi</taxon>
        <taxon>Dikarya</taxon>
        <taxon>Ascomycota</taxon>
        <taxon>Pezizomycotina</taxon>
        <taxon>Sordariomycetes</taxon>
        <taxon>Sordariomycetidae</taxon>
        <taxon>Coniochaetales</taxon>
        <taxon>Coniochaetaceae</taxon>
        <taxon>Coniochaeta</taxon>
    </lineage>
</organism>
<reference evidence="2" key="1">
    <citation type="submission" date="2022-07" db="EMBL/GenBank/DDBJ databases">
        <title>Fungi with potential for degradation of polypropylene.</title>
        <authorList>
            <person name="Gostincar C."/>
        </authorList>
    </citation>
    <scope>NUCLEOTIDE SEQUENCE</scope>
    <source>
        <strain evidence="2">EXF-13287</strain>
    </source>
</reference>
<dbReference type="AlphaFoldDB" id="A0AA38VCL4"/>
<accession>A0AA38VCL4</accession>
<sequence>GDPTAPKPVTAEQKGVAMVSGYSQGMLKVFMDGGQFGDDEEEVVTVDGEDGVEVVKRKKELDPVALMRRAIGHRAYEMLKVVD</sequence>
<name>A0AA38VCL4_9PEZI</name>
<evidence type="ECO:0000313" key="2">
    <source>
        <dbReference type="EMBL" id="KAJ9129342.1"/>
    </source>
</evidence>
<dbReference type="Proteomes" id="UP001174691">
    <property type="component" value="Unassembled WGS sequence"/>
</dbReference>